<gene>
    <name evidence="1" type="ORF">QN277_019210</name>
</gene>
<reference evidence="1" key="1">
    <citation type="submission" date="2023-10" db="EMBL/GenBank/DDBJ databases">
        <title>Chromosome-level genome of the transformable northern wattle, Acacia crassicarpa.</title>
        <authorList>
            <person name="Massaro I."/>
            <person name="Sinha N.R."/>
            <person name="Poethig S."/>
            <person name="Leichty A.R."/>
        </authorList>
    </citation>
    <scope>NUCLEOTIDE SEQUENCE</scope>
    <source>
        <strain evidence="1">Acra3RX</strain>
        <tissue evidence="1">Leaf</tissue>
    </source>
</reference>
<sequence>MAFFAKEGFNRVPLLEGSHLRGLVKMECPYSKVMVRAFYHNLSYINGDLKYHVCSVDILMTAPIWMELLGYDFYVAPTVEYDGDSNAPIVGFVQAEAVNKARRLGGHRVIFTVGQLTIDAHKCFFFVRTTK</sequence>
<proteinExistence type="predicted"/>
<name>A0AAE1JW51_9FABA</name>
<keyword evidence="2" id="KW-1185">Reference proteome</keyword>
<accession>A0AAE1JW51</accession>
<evidence type="ECO:0000313" key="1">
    <source>
        <dbReference type="EMBL" id="KAK4276241.1"/>
    </source>
</evidence>
<comment type="caution">
    <text evidence="1">The sequence shown here is derived from an EMBL/GenBank/DDBJ whole genome shotgun (WGS) entry which is preliminary data.</text>
</comment>
<organism evidence="1 2">
    <name type="scientific">Acacia crassicarpa</name>
    <name type="common">northern wattle</name>
    <dbReference type="NCBI Taxonomy" id="499986"/>
    <lineage>
        <taxon>Eukaryota</taxon>
        <taxon>Viridiplantae</taxon>
        <taxon>Streptophyta</taxon>
        <taxon>Embryophyta</taxon>
        <taxon>Tracheophyta</taxon>
        <taxon>Spermatophyta</taxon>
        <taxon>Magnoliopsida</taxon>
        <taxon>eudicotyledons</taxon>
        <taxon>Gunneridae</taxon>
        <taxon>Pentapetalae</taxon>
        <taxon>rosids</taxon>
        <taxon>fabids</taxon>
        <taxon>Fabales</taxon>
        <taxon>Fabaceae</taxon>
        <taxon>Caesalpinioideae</taxon>
        <taxon>mimosoid clade</taxon>
        <taxon>Acacieae</taxon>
        <taxon>Acacia</taxon>
    </lineage>
</organism>
<protein>
    <submittedName>
        <fullName evidence="1">Uncharacterized protein</fullName>
    </submittedName>
</protein>
<evidence type="ECO:0000313" key="2">
    <source>
        <dbReference type="Proteomes" id="UP001293593"/>
    </source>
</evidence>
<dbReference type="EMBL" id="JAWXYG010000004">
    <property type="protein sequence ID" value="KAK4276241.1"/>
    <property type="molecule type" value="Genomic_DNA"/>
</dbReference>
<dbReference type="Proteomes" id="UP001293593">
    <property type="component" value="Unassembled WGS sequence"/>
</dbReference>
<dbReference type="AlphaFoldDB" id="A0AAE1JW51"/>